<keyword evidence="3" id="KW-0560">Oxidoreductase</keyword>
<dbReference type="SUPFAM" id="SSF51735">
    <property type="entry name" value="NAD(P)-binding Rossmann-fold domains"/>
    <property type="match status" value="1"/>
</dbReference>
<evidence type="ECO:0000256" key="3">
    <source>
        <dbReference type="ARBA" id="ARBA00023002"/>
    </source>
</evidence>
<dbReference type="InterPro" id="IPR028161">
    <property type="entry name" value="Met8-like"/>
</dbReference>
<evidence type="ECO:0000313" key="8">
    <source>
        <dbReference type="Proteomes" id="UP000886800"/>
    </source>
</evidence>
<dbReference type="GO" id="GO:0019354">
    <property type="term" value="P:siroheme biosynthetic process"/>
    <property type="evidence" value="ECO:0007669"/>
    <property type="project" value="InterPro"/>
</dbReference>
<dbReference type="Gene3D" id="3.40.50.720">
    <property type="entry name" value="NAD(P)-binding Rossmann-like Domain"/>
    <property type="match status" value="1"/>
</dbReference>
<reference evidence="7" key="2">
    <citation type="submission" date="2021-04" db="EMBL/GenBank/DDBJ databases">
        <authorList>
            <person name="Gilroy R."/>
        </authorList>
    </citation>
    <scope>NUCLEOTIDE SEQUENCE</scope>
    <source>
        <strain evidence="7">CHK188-5543</strain>
    </source>
</reference>
<comment type="caution">
    <text evidence="7">The sequence shown here is derived from an EMBL/GenBank/DDBJ whole genome shotgun (WGS) entry which is preliminary data.</text>
</comment>
<evidence type="ECO:0000313" key="7">
    <source>
        <dbReference type="EMBL" id="HIX66230.1"/>
    </source>
</evidence>
<gene>
    <name evidence="7" type="ORF">H9736_08285</name>
</gene>
<dbReference type="NCBIfam" id="TIGR01470">
    <property type="entry name" value="cysG_Nterm"/>
    <property type="match status" value="1"/>
</dbReference>
<evidence type="ECO:0000256" key="1">
    <source>
        <dbReference type="ARBA" id="ARBA00005010"/>
    </source>
</evidence>
<reference evidence="7" key="1">
    <citation type="journal article" date="2021" name="PeerJ">
        <title>Extensive microbial diversity within the chicken gut microbiome revealed by metagenomics and culture.</title>
        <authorList>
            <person name="Gilroy R."/>
            <person name="Ravi A."/>
            <person name="Getino M."/>
            <person name="Pursley I."/>
            <person name="Horton D.L."/>
            <person name="Alikhan N.F."/>
            <person name="Baker D."/>
            <person name="Gharbi K."/>
            <person name="Hall N."/>
            <person name="Watson M."/>
            <person name="Adriaenssens E.M."/>
            <person name="Foster-Nyarko E."/>
            <person name="Jarju S."/>
            <person name="Secka A."/>
            <person name="Antonio M."/>
            <person name="Oren A."/>
            <person name="Chaudhuri R.R."/>
            <person name="La Ragione R."/>
            <person name="Hildebrand F."/>
            <person name="Pallen M.J."/>
        </authorList>
    </citation>
    <scope>NUCLEOTIDE SEQUENCE</scope>
    <source>
        <strain evidence="7">CHK188-5543</strain>
    </source>
</reference>
<dbReference type="PANTHER" id="PTHR35330:SF1">
    <property type="entry name" value="SIROHEME BIOSYNTHESIS PROTEIN MET8"/>
    <property type="match status" value="1"/>
</dbReference>
<protein>
    <recommendedName>
        <fullName evidence="2">precorrin-2 dehydrogenase</fullName>
        <ecNumber evidence="2">1.3.1.76</ecNumber>
    </recommendedName>
</protein>
<evidence type="ECO:0000256" key="4">
    <source>
        <dbReference type="ARBA" id="ARBA00023027"/>
    </source>
</evidence>
<keyword evidence="5" id="KW-0627">Porphyrin biosynthesis</keyword>
<dbReference type="GO" id="GO:0043115">
    <property type="term" value="F:precorrin-2 dehydrogenase activity"/>
    <property type="evidence" value="ECO:0007669"/>
    <property type="project" value="UniProtKB-EC"/>
</dbReference>
<evidence type="ECO:0000256" key="2">
    <source>
        <dbReference type="ARBA" id="ARBA00012400"/>
    </source>
</evidence>
<dbReference type="InterPro" id="IPR006367">
    <property type="entry name" value="Sirohaem_synthase_N"/>
</dbReference>
<organism evidence="7 8">
    <name type="scientific">Candidatus Anaerotruncus excrementipullorum</name>
    <dbReference type="NCBI Taxonomy" id="2838465"/>
    <lineage>
        <taxon>Bacteria</taxon>
        <taxon>Bacillati</taxon>
        <taxon>Bacillota</taxon>
        <taxon>Clostridia</taxon>
        <taxon>Eubacteriales</taxon>
        <taxon>Oscillospiraceae</taxon>
        <taxon>Anaerotruncus</taxon>
    </lineage>
</organism>
<dbReference type="AlphaFoldDB" id="A0A9D1WUE9"/>
<keyword evidence="4" id="KW-0520">NAD</keyword>
<dbReference type="PANTHER" id="PTHR35330">
    <property type="entry name" value="SIROHEME BIOSYNTHESIS PROTEIN MET8"/>
    <property type="match status" value="1"/>
</dbReference>
<evidence type="ECO:0000256" key="5">
    <source>
        <dbReference type="ARBA" id="ARBA00023244"/>
    </source>
</evidence>
<name>A0A9D1WUE9_9FIRM</name>
<comment type="pathway">
    <text evidence="1">Porphyrin-containing compound metabolism; siroheme biosynthesis; sirohydrochlorin from precorrin-2: step 1/1.</text>
</comment>
<dbReference type="Proteomes" id="UP000886800">
    <property type="component" value="Unassembled WGS sequence"/>
</dbReference>
<dbReference type="EC" id="1.3.1.76" evidence="2"/>
<evidence type="ECO:0000256" key="6">
    <source>
        <dbReference type="ARBA" id="ARBA00047561"/>
    </source>
</evidence>
<dbReference type="Pfam" id="PF13241">
    <property type="entry name" value="NAD_binding_7"/>
    <property type="match status" value="1"/>
</dbReference>
<proteinExistence type="predicted"/>
<sequence>MGKRCFPLFVDLSGWPVVLFGGGRVACRRAQVLQSFGAQVRVIAPDCRPELERLGIPIQRRAYQPGDCAGARLALAATDDRQVNHAIFLEARAAGIPVNVCDAPEECDFLFPAVAECPPLVAGLVSGGEDHRLVRRVAQKIREHLGEWMG</sequence>
<dbReference type="InterPro" id="IPR036291">
    <property type="entry name" value="NAD(P)-bd_dom_sf"/>
</dbReference>
<comment type="catalytic activity">
    <reaction evidence="6">
        <text>precorrin-2 + NAD(+) = sirohydrochlorin + NADH + 2 H(+)</text>
        <dbReference type="Rhea" id="RHEA:15613"/>
        <dbReference type="ChEBI" id="CHEBI:15378"/>
        <dbReference type="ChEBI" id="CHEBI:57540"/>
        <dbReference type="ChEBI" id="CHEBI:57945"/>
        <dbReference type="ChEBI" id="CHEBI:58351"/>
        <dbReference type="ChEBI" id="CHEBI:58827"/>
        <dbReference type="EC" id="1.3.1.76"/>
    </reaction>
</comment>
<dbReference type="GO" id="GO:0004325">
    <property type="term" value="F:ferrochelatase activity"/>
    <property type="evidence" value="ECO:0007669"/>
    <property type="project" value="InterPro"/>
</dbReference>
<dbReference type="EMBL" id="DXES01000175">
    <property type="protein sequence ID" value="HIX66230.1"/>
    <property type="molecule type" value="Genomic_DNA"/>
</dbReference>
<accession>A0A9D1WUE9</accession>